<evidence type="ECO:0000313" key="3">
    <source>
        <dbReference type="Proteomes" id="UP000053681"/>
    </source>
</evidence>
<dbReference type="GeneID" id="93683498"/>
<name>A0A0V8JRY3_9BACI</name>
<sequence length="173" mass="19803">MKWTIHQLYQLQNKGLTFDEIVDGKEFVNTDPQIRRMSDVHVKGRADISSSKVTFHLKISGEMTLPCARTLVDVPYPFSIEATETFLFNSDADYEDDGEMRVVEGEVVDLIPLIKELIIVEIPLQVFSDDQQQKGAAPQSGKDWEVVTEEEQQEKVDPRLAVLENFFKNKENN</sequence>
<proteinExistence type="predicted"/>
<dbReference type="Pfam" id="PF02620">
    <property type="entry name" value="YceD"/>
    <property type="match status" value="1"/>
</dbReference>
<reference evidence="2 3" key="1">
    <citation type="submission" date="2015-11" db="EMBL/GenBank/DDBJ databases">
        <title>Bacillus caseinolyticus sp nov.</title>
        <authorList>
            <person name="Dastager S.G."/>
            <person name="Mawlankar R."/>
        </authorList>
    </citation>
    <scope>NUCLEOTIDE SEQUENCE [LARGE SCALE GENOMIC DNA]</scope>
    <source>
        <strain evidence="2 3">SGD-V-76</strain>
    </source>
</reference>
<feature type="region of interest" description="Disordered" evidence="1">
    <location>
        <begin position="130"/>
        <end position="153"/>
    </location>
</feature>
<dbReference type="RefSeq" id="WP_025908822.1">
    <property type="nucleotide sequence ID" value="NZ_KQ758627.1"/>
</dbReference>
<keyword evidence="3" id="KW-1185">Reference proteome</keyword>
<evidence type="ECO:0008006" key="4">
    <source>
        <dbReference type="Google" id="ProtNLM"/>
    </source>
</evidence>
<dbReference type="Proteomes" id="UP000053681">
    <property type="component" value="Unassembled WGS sequence"/>
</dbReference>
<dbReference type="AlphaFoldDB" id="A0A0V8JRY3"/>
<protein>
    <recommendedName>
        <fullName evidence="4">DUF177 domain-containing protein</fullName>
    </recommendedName>
</protein>
<organism evidence="2 3">
    <name type="scientific">Priestia veravalensis</name>
    <dbReference type="NCBI Taxonomy" id="1414648"/>
    <lineage>
        <taxon>Bacteria</taxon>
        <taxon>Bacillati</taxon>
        <taxon>Bacillota</taxon>
        <taxon>Bacilli</taxon>
        <taxon>Bacillales</taxon>
        <taxon>Bacillaceae</taxon>
        <taxon>Priestia</taxon>
    </lineage>
</organism>
<dbReference type="EMBL" id="LNQP01000002">
    <property type="protein sequence ID" value="KSU89765.1"/>
    <property type="molecule type" value="Genomic_DNA"/>
</dbReference>
<dbReference type="InterPro" id="IPR003772">
    <property type="entry name" value="YceD"/>
</dbReference>
<evidence type="ECO:0000313" key="2">
    <source>
        <dbReference type="EMBL" id="KSU89765.1"/>
    </source>
</evidence>
<gene>
    <name evidence="2" type="ORF">AS180_01310</name>
</gene>
<accession>A0A0V8JRY3</accession>
<evidence type="ECO:0000256" key="1">
    <source>
        <dbReference type="SAM" id="MobiDB-lite"/>
    </source>
</evidence>
<comment type="caution">
    <text evidence="2">The sequence shown here is derived from an EMBL/GenBank/DDBJ whole genome shotgun (WGS) entry which is preliminary data.</text>
</comment>